<dbReference type="InterPro" id="IPR001563">
    <property type="entry name" value="Peptidase_S10"/>
</dbReference>
<dbReference type="PROSITE" id="PS00131">
    <property type="entry name" value="CARBOXYPEPT_SER_SER"/>
    <property type="match status" value="1"/>
</dbReference>
<dbReference type="InterPro" id="IPR029058">
    <property type="entry name" value="AB_hydrolase_fold"/>
</dbReference>
<comment type="similarity">
    <text evidence="1 5">Belongs to the peptidase S10 family.</text>
</comment>
<evidence type="ECO:0000256" key="5">
    <source>
        <dbReference type="RuleBase" id="RU361156"/>
    </source>
</evidence>
<keyword evidence="5" id="KW-0732">Signal</keyword>
<dbReference type="EMBL" id="CAJGYM010000010">
    <property type="protein sequence ID" value="CAD6189125.1"/>
    <property type="molecule type" value="Genomic_DNA"/>
</dbReference>
<evidence type="ECO:0000313" key="7">
    <source>
        <dbReference type="Proteomes" id="UP000835052"/>
    </source>
</evidence>
<dbReference type="Proteomes" id="UP000835052">
    <property type="component" value="Unassembled WGS sequence"/>
</dbReference>
<dbReference type="Gene3D" id="3.40.50.1820">
    <property type="entry name" value="alpha/beta hydrolase"/>
    <property type="match status" value="1"/>
</dbReference>
<feature type="chain" id="PRO_5035962320" description="Carboxypeptidase" evidence="5">
    <location>
        <begin position="19"/>
        <end position="502"/>
    </location>
</feature>
<organism evidence="6 7">
    <name type="scientific">Caenorhabditis auriculariae</name>
    <dbReference type="NCBI Taxonomy" id="2777116"/>
    <lineage>
        <taxon>Eukaryota</taxon>
        <taxon>Metazoa</taxon>
        <taxon>Ecdysozoa</taxon>
        <taxon>Nematoda</taxon>
        <taxon>Chromadorea</taxon>
        <taxon>Rhabditida</taxon>
        <taxon>Rhabditina</taxon>
        <taxon>Rhabditomorpha</taxon>
        <taxon>Rhabditoidea</taxon>
        <taxon>Rhabditidae</taxon>
        <taxon>Peloderinae</taxon>
        <taxon>Caenorhabditis</taxon>
    </lineage>
</organism>
<keyword evidence="2 5" id="KW-0121">Carboxypeptidase</keyword>
<dbReference type="GO" id="GO:0031647">
    <property type="term" value="P:regulation of protein stability"/>
    <property type="evidence" value="ECO:0007669"/>
    <property type="project" value="UniProtKB-ARBA"/>
</dbReference>
<reference evidence="6" key="1">
    <citation type="submission" date="2020-10" db="EMBL/GenBank/DDBJ databases">
        <authorList>
            <person name="Kikuchi T."/>
        </authorList>
    </citation>
    <scope>NUCLEOTIDE SEQUENCE</scope>
    <source>
        <strain evidence="6">NKZ352</strain>
    </source>
</reference>
<feature type="signal peptide" evidence="5">
    <location>
        <begin position="1"/>
        <end position="18"/>
    </location>
</feature>
<dbReference type="PANTHER" id="PTHR11802:SF201">
    <property type="entry name" value="CARBOXYPEPTIDASE"/>
    <property type="match status" value="1"/>
</dbReference>
<sequence length="502" mass="56918">MFSLSLALIAVLLGSVYCAPVEDLIANLPNLVEPLRSKNYAGYLNISADKQLFYWYIESENDPANDPVVLWLNGGPGCSSLEGTLLEMGPFRVFDQGKTVARNPWTWNRLANIIYLDAPAGVGFSFYNTTKKTFNDDQVASDNHDALVLWFQKFPERKNNSFFVAGESYGGTYVPTLSSLILDKKQFPSFQGMLIGNGCLDDSLLFNSGILYDYYHGLTDETQFRDVINSCCDNSIACDFYKNSFGFSKCANMTNDLSESKYYSGLDPYFLYFKCYLNEPNYDRPDEMKAAVQERRETGKPSIQKRRIVQKLDSMPSCAHHNDYVAYLNMPEVRTALRIPSYIQNYSSCSNVIAMKYVSQYTTMTPFFQKIMKAKKRITLFNGDVDSMCNVVHNQQFIKNLNRTLLMPSTPYVDYKQIPSTIGLQTKYDGVELVTIVGGGHFPAVLAQKPKETFQMFSNFLRNKSYSTQVDDDKPPVGKAAGYRSIITSFLMILITIFLQFN</sequence>
<dbReference type="SUPFAM" id="SSF53474">
    <property type="entry name" value="alpha/beta-Hydrolases"/>
    <property type="match status" value="1"/>
</dbReference>
<comment type="caution">
    <text evidence="6">The sequence shown here is derived from an EMBL/GenBank/DDBJ whole genome shotgun (WGS) entry which is preliminary data.</text>
</comment>
<dbReference type="PRINTS" id="PR00724">
    <property type="entry name" value="CRBOXYPTASEC"/>
</dbReference>
<dbReference type="OrthoDB" id="5812398at2759"/>
<protein>
    <recommendedName>
        <fullName evidence="5">Carboxypeptidase</fullName>
        <ecNumber evidence="5">3.4.16.-</ecNumber>
    </recommendedName>
</protein>
<accession>A0A8S1H0R4</accession>
<dbReference type="AlphaFoldDB" id="A0A8S1H0R4"/>
<evidence type="ECO:0000256" key="4">
    <source>
        <dbReference type="ARBA" id="ARBA00022801"/>
    </source>
</evidence>
<name>A0A8S1H0R4_9PELO</name>
<evidence type="ECO:0000256" key="3">
    <source>
        <dbReference type="ARBA" id="ARBA00022670"/>
    </source>
</evidence>
<gene>
    <name evidence="6" type="ORF">CAUJ_LOCUS5044</name>
</gene>
<proteinExistence type="inferred from homology"/>
<dbReference type="GO" id="GO:0004185">
    <property type="term" value="F:serine-type carboxypeptidase activity"/>
    <property type="evidence" value="ECO:0007669"/>
    <property type="project" value="UniProtKB-UniRule"/>
</dbReference>
<evidence type="ECO:0000256" key="2">
    <source>
        <dbReference type="ARBA" id="ARBA00022645"/>
    </source>
</evidence>
<dbReference type="InterPro" id="IPR018202">
    <property type="entry name" value="Ser_caboxypep_ser_AS"/>
</dbReference>
<dbReference type="Pfam" id="PF00450">
    <property type="entry name" value="Peptidase_S10"/>
    <property type="match status" value="1"/>
</dbReference>
<evidence type="ECO:0000313" key="6">
    <source>
        <dbReference type="EMBL" id="CAD6189125.1"/>
    </source>
</evidence>
<dbReference type="PANTHER" id="PTHR11802">
    <property type="entry name" value="SERINE PROTEASE FAMILY S10 SERINE CARBOXYPEPTIDASE"/>
    <property type="match status" value="1"/>
</dbReference>
<dbReference type="EC" id="3.4.16.-" evidence="5"/>
<keyword evidence="7" id="KW-1185">Reference proteome</keyword>
<dbReference type="GO" id="GO:1904715">
    <property type="term" value="P:negative regulation of chaperone-mediated autophagy"/>
    <property type="evidence" value="ECO:0007669"/>
    <property type="project" value="UniProtKB-ARBA"/>
</dbReference>
<keyword evidence="4 5" id="KW-0378">Hydrolase</keyword>
<dbReference type="FunFam" id="3.40.50.1820:FF:000335">
    <property type="entry name" value="Carboxypeptidase"/>
    <property type="match status" value="1"/>
</dbReference>
<keyword evidence="3 5" id="KW-0645">Protease</keyword>
<dbReference type="GO" id="GO:0006508">
    <property type="term" value="P:proteolysis"/>
    <property type="evidence" value="ECO:0007669"/>
    <property type="project" value="UniProtKB-KW"/>
</dbReference>
<evidence type="ECO:0000256" key="1">
    <source>
        <dbReference type="ARBA" id="ARBA00009431"/>
    </source>
</evidence>